<keyword evidence="8" id="KW-0028">Amino-acid biosynthesis</keyword>
<dbReference type="InterPro" id="IPR036441">
    <property type="entry name" value="DHquinase_II_sf"/>
</dbReference>
<protein>
    <recommendedName>
        <fullName evidence="5 8">3-dehydroquinate dehydratase</fullName>
        <shortName evidence="8">3-dehydroquinase</shortName>
        <ecNumber evidence="5 8">4.2.1.10</ecNumber>
    </recommendedName>
    <alternativeName>
        <fullName evidence="8">Type II DHQase</fullName>
    </alternativeName>
</protein>
<dbReference type="PANTHER" id="PTHR21272:SF3">
    <property type="entry name" value="CATABOLIC 3-DEHYDROQUINASE"/>
    <property type="match status" value="1"/>
</dbReference>
<dbReference type="Gene3D" id="3.40.50.9100">
    <property type="entry name" value="Dehydroquinase, class II"/>
    <property type="match status" value="1"/>
</dbReference>
<evidence type="ECO:0000256" key="4">
    <source>
        <dbReference type="ARBA" id="ARBA00011193"/>
    </source>
</evidence>
<feature type="binding site" evidence="8">
    <location>
        <begin position="102"/>
        <end position="103"/>
    </location>
    <ligand>
        <name>substrate</name>
    </ligand>
</feature>
<comment type="catalytic activity">
    <reaction evidence="1 8">
        <text>3-dehydroquinate = 3-dehydroshikimate + H2O</text>
        <dbReference type="Rhea" id="RHEA:21096"/>
        <dbReference type="ChEBI" id="CHEBI:15377"/>
        <dbReference type="ChEBI" id="CHEBI:16630"/>
        <dbReference type="ChEBI" id="CHEBI:32364"/>
        <dbReference type="EC" id="4.2.1.10"/>
    </reaction>
</comment>
<evidence type="ECO:0000256" key="3">
    <source>
        <dbReference type="ARBA" id="ARBA00011037"/>
    </source>
</evidence>
<dbReference type="InterPro" id="IPR001874">
    <property type="entry name" value="DHquinase_II"/>
</dbReference>
<comment type="subunit">
    <text evidence="4 8">Homododecamer.</text>
</comment>
<name>A0A239N1X5_9ACTN</name>
<evidence type="ECO:0000256" key="10">
    <source>
        <dbReference type="PIRSR" id="PIRSR001399-3"/>
    </source>
</evidence>
<proteinExistence type="inferred from homology"/>
<dbReference type="PROSITE" id="PS01029">
    <property type="entry name" value="DEHYDROQUINASE_II"/>
    <property type="match status" value="1"/>
</dbReference>
<evidence type="ECO:0000256" key="6">
    <source>
        <dbReference type="ARBA" id="ARBA00023141"/>
    </source>
</evidence>
<dbReference type="RefSeq" id="WP_089250599.1">
    <property type="nucleotide sequence ID" value="NZ_FZPH01000007.1"/>
</dbReference>
<evidence type="ECO:0000313" key="12">
    <source>
        <dbReference type="Proteomes" id="UP000198362"/>
    </source>
</evidence>
<feature type="active site" description="Proton donor" evidence="8 9">
    <location>
        <position position="101"/>
    </location>
</feature>
<feature type="site" description="Transition state stabilizer" evidence="8 10">
    <location>
        <position position="19"/>
    </location>
</feature>
<evidence type="ECO:0000256" key="9">
    <source>
        <dbReference type="PIRSR" id="PIRSR001399-1"/>
    </source>
</evidence>
<dbReference type="GO" id="GO:0009423">
    <property type="term" value="P:chorismate biosynthetic process"/>
    <property type="evidence" value="ECO:0007669"/>
    <property type="project" value="UniProtKB-UniRule"/>
</dbReference>
<gene>
    <name evidence="8" type="primary">aroQ</name>
    <name evidence="11" type="ORF">SAMN05421812_10796</name>
</gene>
<accession>A0A239N1X5</accession>
<dbReference type="EC" id="4.2.1.10" evidence="5 8"/>
<dbReference type="Pfam" id="PF01220">
    <property type="entry name" value="DHquinase_II"/>
    <property type="match status" value="1"/>
</dbReference>
<dbReference type="InterPro" id="IPR018509">
    <property type="entry name" value="DHquinase_II_CS"/>
</dbReference>
<evidence type="ECO:0000256" key="5">
    <source>
        <dbReference type="ARBA" id="ARBA00012060"/>
    </source>
</evidence>
<evidence type="ECO:0000256" key="8">
    <source>
        <dbReference type="HAMAP-Rule" id="MF_00169"/>
    </source>
</evidence>
<feature type="binding site" evidence="8">
    <location>
        <position position="75"/>
    </location>
    <ligand>
        <name>substrate</name>
    </ligand>
</feature>
<dbReference type="AlphaFoldDB" id="A0A239N1X5"/>
<sequence length="150" mass="16394">MAERLFVLNGPNLDMLGRREPHVYGRVTLAEIEKRCRALAAELRFDLFFGQSNHEGQLVDWLHRAFDEDAAVLINPAGLSTRSVAVLDALKMIGQPVVEVHLTNVFARDPVYHSDLVTARAADGFVAGLGATGYELGMRGVRALRDGGPP</sequence>
<reference evidence="11 12" key="1">
    <citation type="submission" date="2017-06" db="EMBL/GenBank/DDBJ databases">
        <authorList>
            <person name="Kim H.J."/>
            <person name="Triplett B.A."/>
        </authorList>
    </citation>
    <scope>NUCLEOTIDE SEQUENCE [LARGE SCALE GENOMIC DNA]</scope>
    <source>
        <strain evidence="11 12">CGMCC 4.5593</strain>
    </source>
</reference>
<dbReference type="CDD" id="cd00466">
    <property type="entry name" value="DHQase_II"/>
    <property type="match status" value="1"/>
</dbReference>
<feature type="active site" description="Proton acceptor" evidence="8 9">
    <location>
        <position position="24"/>
    </location>
</feature>
<comment type="pathway">
    <text evidence="2 8">Metabolic intermediate biosynthesis; chorismate biosynthesis; chorismate from D-erythrose 4-phosphate and phosphoenolpyruvate: step 3/7.</text>
</comment>
<comment type="similarity">
    <text evidence="3 8">Belongs to the type-II 3-dehydroquinase family.</text>
</comment>
<evidence type="ECO:0000256" key="7">
    <source>
        <dbReference type="ARBA" id="ARBA00023239"/>
    </source>
</evidence>
<dbReference type="NCBIfam" id="NF003805">
    <property type="entry name" value="PRK05395.1-2"/>
    <property type="match status" value="1"/>
</dbReference>
<evidence type="ECO:0000256" key="1">
    <source>
        <dbReference type="ARBA" id="ARBA00001864"/>
    </source>
</evidence>
<keyword evidence="7 8" id="KW-0456">Lyase</keyword>
<evidence type="ECO:0000313" key="11">
    <source>
        <dbReference type="EMBL" id="SNT48404.1"/>
    </source>
</evidence>
<dbReference type="PIRSF" id="PIRSF001399">
    <property type="entry name" value="DHquinase_II"/>
    <property type="match status" value="1"/>
</dbReference>
<dbReference type="GO" id="GO:0008652">
    <property type="term" value="P:amino acid biosynthetic process"/>
    <property type="evidence" value="ECO:0007669"/>
    <property type="project" value="UniProtKB-KW"/>
</dbReference>
<dbReference type="SUPFAM" id="SSF52304">
    <property type="entry name" value="Type II 3-dehydroquinate dehydratase"/>
    <property type="match status" value="1"/>
</dbReference>
<keyword evidence="12" id="KW-1185">Reference proteome</keyword>
<feature type="binding site" evidence="8">
    <location>
        <position position="88"/>
    </location>
    <ligand>
        <name>substrate</name>
    </ligand>
</feature>
<dbReference type="UniPathway" id="UPA00053">
    <property type="reaction ID" value="UER00086"/>
</dbReference>
<organism evidence="11 12">
    <name type="scientific">Asanoa hainanensis</name>
    <dbReference type="NCBI Taxonomy" id="560556"/>
    <lineage>
        <taxon>Bacteria</taxon>
        <taxon>Bacillati</taxon>
        <taxon>Actinomycetota</taxon>
        <taxon>Actinomycetes</taxon>
        <taxon>Micromonosporales</taxon>
        <taxon>Micromonosporaceae</taxon>
        <taxon>Asanoa</taxon>
    </lineage>
</organism>
<comment type="function">
    <text evidence="8">Catalyzes a trans-dehydration via an enolate intermediate.</text>
</comment>
<dbReference type="EMBL" id="FZPH01000007">
    <property type="protein sequence ID" value="SNT48404.1"/>
    <property type="molecule type" value="Genomic_DNA"/>
</dbReference>
<evidence type="ECO:0000256" key="2">
    <source>
        <dbReference type="ARBA" id="ARBA00004902"/>
    </source>
</evidence>
<dbReference type="Proteomes" id="UP000198362">
    <property type="component" value="Unassembled WGS sequence"/>
</dbReference>
<dbReference type="NCBIfam" id="NF003807">
    <property type="entry name" value="PRK05395.1-4"/>
    <property type="match status" value="1"/>
</dbReference>
<comment type="caution">
    <text evidence="8">Lacks conserved residue(s) required for the propagation of feature annotation.</text>
</comment>
<keyword evidence="6 8" id="KW-0057">Aromatic amino acid biosynthesis</keyword>
<dbReference type="GO" id="GO:0019631">
    <property type="term" value="P:quinate catabolic process"/>
    <property type="evidence" value="ECO:0007669"/>
    <property type="project" value="TreeGrafter"/>
</dbReference>
<dbReference type="GO" id="GO:0003855">
    <property type="term" value="F:3-dehydroquinate dehydratase activity"/>
    <property type="evidence" value="ECO:0007669"/>
    <property type="project" value="UniProtKB-UniRule"/>
</dbReference>
<dbReference type="OrthoDB" id="9790793at2"/>
<dbReference type="PANTHER" id="PTHR21272">
    <property type="entry name" value="CATABOLIC 3-DEHYDROQUINASE"/>
    <property type="match status" value="1"/>
</dbReference>
<dbReference type="GO" id="GO:0009073">
    <property type="term" value="P:aromatic amino acid family biosynthetic process"/>
    <property type="evidence" value="ECO:0007669"/>
    <property type="project" value="UniProtKB-KW"/>
</dbReference>
<dbReference type="HAMAP" id="MF_00169">
    <property type="entry name" value="AroQ"/>
    <property type="match status" value="1"/>
</dbReference>